<evidence type="ECO:0000256" key="1">
    <source>
        <dbReference type="SAM" id="Coils"/>
    </source>
</evidence>
<evidence type="ECO:0000313" key="5">
    <source>
        <dbReference type="Proteomes" id="UP001321498"/>
    </source>
</evidence>
<dbReference type="RefSeq" id="WP_434017198.1">
    <property type="nucleotide sequence ID" value="NZ_AP027731.1"/>
</dbReference>
<evidence type="ECO:0000259" key="3">
    <source>
        <dbReference type="Pfam" id="PF02463"/>
    </source>
</evidence>
<proteinExistence type="predicted"/>
<dbReference type="PANTHER" id="PTHR43977">
    <property type="entry name" value="STRUCTURAL MAINTENANCE OF CHROMOSOMES PROTEIN 3"/>
    <property type="match status" value="1"/>
</dbReference>
<reference evidence="5" key="1">
    <citation type="journal article" date="2019" name="Int. J. Syst. Evol. Microbiol.">
        <title>The Global Catalogue of Microorganisms (GCM) 10K type strain sequencing project: providing services to taxonomists for standard genome sequencing and annotation.</title>
        <authorList>
            <consortium name="The Broad Institute Genomics Platform"/>
            <consortium name="The Broad Institute Genome Sequencing Center for Infectious Disease"/>
            <person name="Wu L."/>
            <person name="Ma J."/>
        </authorList>
    </citation>
    <scope>NUCLEOTIDE SEQUENCE [LARGE SCALE GENOMIC DNA]</scope>
    <source>
        <strain evidence="5">NBRC 108725</strain>
    </source>
</reference>
<dbReference type="SUPFAM" id="SSF52540">
    <property type="entry name" value="P-loop containing nucleoside triphosphate hydrolases"/>
    <property type="match status" value="1"/>
</dbReference>
<dbReference type="Pfam" id="PF02463">
    <property type="entry name" value="SMC_N"/>
    <property type="match status" value="1"/>
</dbReference>
<dbReference type="InterPro" id="IPR003395">
    <property type="entry name" value="RecF/RecN/SMC_N"/>
</dbReference>
<feature type="coiled-coil region" evidence="1">
    <location>
        <begin position="52"/>
        <end position="135"/>
    </location>
</feature>
<feature type="domain" description="RecF/RecN/SMC N-terminal" evidence="3">
    <location>
        <begin position="160"/>
        <end position="423"/>
    </location>
</feature>
<organism evidence="4 5">
    <name type="scientific">Naasia aerilata</name>
    <dbReference type="NCBI Taxonomy" id="1162966"/>
    <lineage>
        <taxon>Bacteria</taxon>
        <taxon>Bacillati</taxon>
        <taxon>Actinomycetota</taxon>
        <taxon>Actinomycetes</taxon>
        <taxon>Micrococcales</taxon>
        <taxon>Microbacteriaceae</taxon>
        <taxon>Naasia</taxon>
    </lineage>
</organism>
<feature type="coiled-coil region" evidence="1">
    <location>
        <begin position="218"/>
        <end position="266"/>
    </location>
</feature>
<keyword evidence="1" id="KW-0175">Coiled coil</keyword>
<feature type="region of interest" description="Disordered" evidence="2">
    <location>
        <begin position="1"/>
        <end position="22"/>
    </location>
</feature>
<accession>A0ABM8GDJ2</accession>
<keyword evidence="5" id="KW-1185">Reference proteome</keyword>
<evidence type="ECO:0000313" key="4">
    <source>
        <dbReference type="EMBL" id="BDZ46336.1"/>
    </source>
</evidence>
<protein>
    <recommendedName>
        <fullName evidence="3">RecF/RecN/SMC N-terminal domain-containing protein</fullName>
    </recommendedName>
</protein>
<evidence type="ECO:0000256" key="2">
    <source>
        <dbReference type="SAM" id="MobiDB-lite"/>
    </source>
</evidence>
<name>A0ABM8GDJ2_9MICO</name>
<feature type="compositionally biased region" description="Low complexity" evidence="2">
    <location>
        <begin position="1"/>
        <end position="12"/>
    </location>
</feature>
<dbReference type="InterPro" id="IPR027417">
    <property type="entry name" value="P-loop_NTPase"/>
</dbReference>
<dbReference type="Gene3D" id="3.40.50.300">
    <property type="entry name" value="P-loop containing nucleotide triphosphate hydrolases"/>
    <property type="match status" value="1"/>
</dbReference>
<sequence length="440" mass="48395">MAAAEGALAAAKAELDAARSTPRPAFDGGVRIPLAERVEAAREREVAGRLAVETARERVRAETSRIASLERRLEAEREAAEEAARRAVLRRRQIESASAVAEALPAVLDSADRSVAQARLELAAAEAERSGRNRELLDLRRAESELRARLHSITEQVHGLELRIYEKRLHLSSLLERAAALGLSEEVLLREYGPEVPVPDASAEVEEGEQPPTRPFVREEQEERLAVAERKLAQLGRVNPLALEEFAALEQRHTFLTEQLADLQSTRKDLLTIIGEIDEKMQSIFLTAFEDTKAAFAEVFPILFPGGTGSIELTEPDDLLTTGIEVSVRPAGKKIERLSLLSGGERSLAAVALLVAIFKARPSPFYIMDEVEAALDDANLGRLLTIFEDLRRSSQLIVITHQKRTMEIADALYGVSMRQDGVSAVVGQRIGREREELAAS</sequence>
<feature type="region of interest" description="Disordered" evidence="2">
    <location>
        <begin position="198"/>
        <end position="218"/>
    </location>
</feature>
<dbReference type="Proteomes" id="UP001321498">
    <property type="component" value="Chromosome"/>
</dbReference>
<gene>
    <name evidence="4" type="ORF">GCM10025866_22450</name>
</gene>
<dbReference type="EMBL" id="AP027731">
    <property type="protein sequence ID" value="BDZ46336.1"/>
    <property type="molecule type" value="Genomic_DNA"/>
</dbReference>